<keyword evidence="2" id="KW-1133">Transmembrane helix</keyword>
<dbReference type="GO" id="GO:0015221">
    <property type="term" value="F:lipopolysaccharide transmembrane transporter activity"/>
    <property type="evidence" value="ECO:0007669"/>
    <property type="project" value="InterPro"/>
</dbReference>
<reference evidence="3 4" key="1">
    <citation type="submission" date="2024-02" db="EMBL/GenBank/DDBJ databases">
        <title>Genome analysis and characterization of Microbaculum marinisediminis sp. nov., isolated from marine sediment.</title>
        <authorList>
            <person name="Du Z.-J."/>
            <person name="Ye Y.-Q."/>
            <person name="Zhang Z.-R."/>
            <person name="Yuan S.-M."/>
            <person name="Zhang X.-Y."/>
        </authorList>
    </citation>
    <scope>NUCLEOTIDE SEQUENCE [LARGE SCALE GENOMIC DNA]</scope>
    <source>
        <strain evidence="3 4">SDUM1044001</strain>
    </source>
</reference>
<evidence type="ECO:0000256" key="2">
    <source>
        <dbReference type="SAM" id="Phobius"/>
    </source>
</evidence>
<dbReference type="RefSeq" id="WP_340328286.1">
    <property type="nucleotide sequence ID" value="NZ_JAZHOF010000002.1"/>
</dbReference>
<feature type="compositionally biased region" description="Gly residues" evidence="1">
    <location>
        <begin position="246"/>
        <end position="256"/>
    </location>
</feature>
<organism evidence="3 4">
    <name type="scientific">Microbaculum marinum</name>
    <dbReference type="NCBI Taxonomy" id="1764581"/>
    <lineage>
        <taxon>Bacteria</taxon>
        <taxon>Pseudomonadati</taxon>
        <taxon>Pseudomonadota</taxon>
        <taxon>Alphaproteobacteria</taxon>
        <taxon>Hyphomicrobiales</taxon>
        <taxon>Tepidamorphaceae</taxon>
        <taxon>Microbaculum</taxon>
    </lineage>
</organism>
<evidence type="ECO:0000256" key="1">
    <source>
        <dbReference type="SAM" id="MobiDB-lite"/>
    </source>
</evidence>
<dbReference type="Pfam" id="PF06835">
    <property type="entry name" value="LptC"/>
    <property type="match status" value="1"/>
</dbReference>
<feature type="region of interest" description="Disordered" evidence="1">
    <location>
        <begin position="236"/>
        <end position="274"/>
    </location>
</feature>
<dbReference type="Gene3D" id="2.60.450.10">
    <property type="entry name" value="Lipopolysaccharide (LPS) transport protein A like domain"/>
    <property type="match status" value="1"/>
</dbReference>
<name>A0AAW9RAX0_9HYPH</name>
<proteinExistence type="predicted"/>
<protein>
    <submittedName>
        <fullName evidence="3">LPS export ABC transporter periplasmic protein LptC</fullName>
    </submittedName>
</protein>
<dbReference type="EMBL" id="JAZHOF010000002">
    <property type="protein sequence ID" value="MEJ8570539.1"/>
    <property type="molecule type" value="Genomic_DNA"/>
</dbReference>
<sequence length="274" mass="28665">MSINVRTLTGSWSFGPPSGSSSRLGEGSRRKFDASWRAARRHSRFVAVLRIALPAVSILVVASMFITMRTVSTSFGDIDLGEVGLQGTTLTMQNPKLSGFNENGTSYQVTAAKALQDVTNPRVVTLEQIDGTMTQPDGNDVHITARNGVYDADAQKLDLTEEIVVRTKNGENAYLNSAHVDMGAGLIRSEDPVEAETKSGRITANSMEITDRGSHLLFKGGVVVVLRLDGGKVRGASGGVAEAGDAGQGSETGTGTNGPDVDVTGAVGAAQNAN</sequence>
<accession>A0AAW9RAX0</accession>
<gene>
    <name evidence="3" type="primary">lptC</name>
    <name evidence="3" type="ORF">V3328_03595</name>
</gene>
<dbReference type="GO" id="GO:0005886">
    <property type="term" value="C:plasma membrane"/>
    <property type="evidence" value="ECO:0007669"/>
    <property type="project" value="InterPro"/>
</dbReference>
<dbReference type="Proteomes" id="UP001378188">
    <property type="component" value="Unassembled WGS sequence"/>
</dbReference>
<dbReference type="InterPro" id="IPR026265">
    <property type="entry name" value="LptC"/>
</dbReference>
<dbReference type="NCBIfam" id="TIGR04409">
    <property type="entry name" value="LptC_YrbK"/>
    <property type="match status" value="1"/>
</dbReference>
<feature type="transmembrane region" description="Helical" evidence="2">
    <location>
        <begin position="45"/>
        <end position="66"/>
    </location>
</feature>
<comment type="caution">
    <text evidence="3">The sequence shown here is derived from an EMBL/GenBank/DDBJ whole genome shotgun (WGS) entry which is preliminary data.</text>
</comment>
<keyword evidence="4" id="KW-1185">Reference proteome</keyword>
<dbReference type="InterPro" id="IPR010664">
    <property type="entry name" value="LipoPS_assembly_LptC-rel"/>
</dbReference>
<evidence type="ECO:0000313" key="3">
    <source>
        <dbReference type="EMBL" id="MEJ8570539.1"/>
    </source>
</evidence>
<dbReference type="AlphaFoldDB" id="A0AAW9RAX0"/>
<keyword evidence="2" id="KW-0812">Transmembrane</keyword>
<evidence type="ECO:0000313" key="4">
    <source>
        <dbReference type="Proteomes" id="UP001378188"/>
    </source>
</evidence>
<keyword evidence="2" id="KW-0472">Membrane</keyword>